<reference evidence="1 2" key="1">
    <citation type="submission" date="2023-07" db="EMBL/GenBank/DDBJ databases">
        <title>Sequencing the genomes of 1000 actinobacteria strains.</title>
        <authorList>
            <person name="Klenk H.-P."/>
        </authorList>
    </citation>
    <scope>NUCLEOTIDE SEQUENCE [LARGE SCALE GENOMIC DNA]</scope>
    <source>
        <strain evidence="1 2">DSM 44710</strain>
    </source>
</reference>
<dbReference type="RefSeq" id="WP_306832273.1">
    <property type="nucleotide sequence ID" value="NZ_JAUSRA010000001.1"/>
</dbReference>
<accession>A0ABT9MXP9</accession>
<sequence length="41" mass="4431">MNRAHRVAVAGGRRRPEDACAVDDPPRAPLLQVAAYLLSNC</sequence>
<proteinExistence type="predicted"/>
<comment type="caution">
    <text evidence="1">The sequence shown here is derived from an EMBL/GenBank/DDBJ whole genome shotgun (WGS) entry which is preliminary data.</text>
</comment>
<evidence type="ECO:0000313" key="1">
    <source>
        <dbReference type="EMBL" id="MDP9796021.1"/>
    </source>
</evidence>
<name>A0ABT9MXP9_9ACTN</name>
<keyword evidence="2" id="KW-1185">Reference proteome</keyword>
<dbReference type="Proteomes" id="UP001240984">
    <property type="component" value="Unassembled WGS sequence"/>
</dbReference>
<protein>
    <submittedName>
        <fullName evidence="1">Uncharacterized protein</fullName>
    </submittedName>
</protein>
<dbReference type="EMBL" id="JAUSRA010000001">
    <property type="protein sequence ID" value="MDP9796021.1"/>
    <property type="molecule type" value="Genomic_DNA"/>
</dbReference>
<gene>
    <name evidence="1" type="ORF">J2S43_004533</name>
</gene>
<organism evidence="1 2">
    <name type="scientific">Catenuloplanes nepalensis</name>
    <dbReference type="NCBI Taxonomy" id="587533"/>
    <lineage>
        <taxon>Bacteria</taxon>
        <taxon>Bacillati</taxon>
        <taxon>Actinomycetota</taxon>
        <taxon>Actinomycetes</taxon>
        <taxon>Micromonosporales</taxon>
        <taxon>Micromonosporaceae</taxon>
        <taxon>Catenuloplanes</taxon>
    </lineage>
</organism>
<evidence type="ECO:0000313" key="2">
    <source>
        <dbReference type="Proteomes" id="UP001240984"/>
    </source>
</evidence>